<dbReference type="InterPro" id="IPR000086">
    <property type="entry name" value="NUDIX_hydrolase_dom"/>
</dbReference>
<evidence type="ECO:0000313" key="2">
    <source>
        <dbReference type="EMBL" id="PIT89516.1"/>
    </source>
</evidence>
<name>A0A2M6W9Q1_9BACT</name>
<dbReference type="InterPro" id="IPR015797">
    <property type="entry name" value="NUDIX_hydrolase-like_dom_sf"/>
</dbReference>
<reference evidence="3" key="1">
    <citation type="submission" date="2017-09" db="EMBL/GenBank/DDBJ databases">
        <title>Depth-based differentiation of microbial function through sediment-hosted aquifers and enrichment of novel symbionts in the deep terrestrial subsurface.</title>
        <authorList>
            <person name="Probst A.J."/>
            <person name="Ladd B."/>
            <person name="Jarett J.K."/>
            <person name="Geller-Mcgrath D.E."/>
            <person name="Sieber C.M.K."/>
            <person name="Emerson J.B."/>
            <person name="Anantharaman K."/>
            <person name="Thomas B.C."/>
            <person name="Malmstrom R."/>
            <person name="Stieglmeier M."/>
            <person name="Klingl A."/>
            <person name="Woyke T."/>
            <person name="Ryan C.M."/>
            <person name="Banfield J.F."/>
        </authorList>
    </citation>
    <scope>NUCLEOTIDE SEQUENCE [LARGE SCALE GENOMIC DNA]</scope>
</reference>
<dbReference type="AlphaFoldDB" id="A0A2M6W9Q1"/>
<feature type="domain" description="Nudix hydrolase" evidence="1">
    <location>
        <begin position="17"/>
        <end position="156"/>
    </location>
</feature>
<comment type="caution">
    <text evidence="2">The sequence shown here is derived from an EMBL/GenBank/DDBJ whole genome shotgun (WGS) entry which is preliminary data.</text>
</comment>
<dbReference type="PANTHER" id="PTHR43736:SF1">
    <property type="entry name" value="DIHYDRONEOPTERIN TRIPHOSPHATE DIPHOSPHATASE"/>
    <property type="match status" value="1"/>
</dbReference>
<proteinExistence type="predicted"/>
<dbReference type="EMBL" id="PFBP01000058">
    <property type="protein sequence ID" value="PIT89516.1"/>
    <property type="molecule type" value="Genomic_DNA"/>
</dbReference>
<protein>
    <recommendedName>
        <fullName evidence="1">Nudix hydrolase domain-containing protein</fullName>
    </recommendedName>
</protein>
<dbReference type="Pfam" id="PF00293">
    <property type="entry name" value="NUDIX"/>
    <property type="match status" value="1"/>
</dbReference>
<gene>
    <name evidence="2" type="ORF">COU23_03570</name>
</gene>
<accession>A0A2M6W9Q1</accession>
<evidence type="ECO:0000259" key="1">
    <source>
        <dbReference type="PROSITE" id="PS51462"/>
    </source>
</evidence>
<dbReference type="SUPFAM" id="SSF55811">
    <property type="entry name" value="Nudix"/>
    <property type="match status" value="1"/>
</dbReference>
<evidence type="ECO:0000313" key="3">
    <source>
        <dbReference type="Proteomes" id="UP000231464"/>
    </source>
</evidence>
<dbReference type="Proteomes" id="UP000231464">
    <property type="component" value="Unassembled WGS sequence"/>
</dbReference>
<dbReference type="PANTHER" id="PTHR43736">
    <property type="entry name" value="ADP-RIBOSE PYROPHOSPHATASE"/>
    <property type="match status" value="1"/>
</dbReference>
<organism evidence="2 3">
    <name type="scientific">Candidatus Kuenenbacteria bacterium CG10_big_fil_rev_8_21_14_0_10_36_11</name>
    <dbReference type="NCBI Taxonomy" id="1974618"/>
    <lineage>
        <taxon>Bacteria</taxon>
        <taxon>Candidatus Kueneniibacteriota</taxon>
    </lineage>
</organism>
<dbReference type="Gene3D" id="3.90.79.10">
    <property type="entry name" value="Nucleoside Triphosphate Pyrophosphohydrolase"/>
    <property type="match status" value="1"/>
</dbReference>
<dbReference type="PROSITE" id="PS51462">
    <property type="entry name" value="NUDIX"/>
    <property type="match status" value="1"/>
</dbReference>
<sequence length="158" mass="17865">MSLIKNFNQGIEKGVFKTMIASGPVIIQERNEVLKTLLVKHGDKSLDELKWKFCGGKLLQGSSLEENTIREAHEEIGLDIKIVGYLPTLGLWQEVPESGEEKPELIVLVHYLAEIYGEPVRGLEIKAMDWFDINNLSADIAPNVKPIIDAYKKMYLKK</sequence>
<dbReference type="CDD" id="cd02883">
    <property type="entry name" value="NUDIX_Hydrolase"/>
    <property type="match status" value="1"/>
</dbReference>